<keyword evidence="2" id="KW-1185">Reference proteome</keyword>
<dbReference type="GO" id="GO:0016020">
    <property type="term" value="C:membrane"/>
    <property type="evidence" value="ECO:0007669"/>
    <property type="project" value="InterPro"/>
</dbReference>
<name>A0A0C2DJ83_9BILA</name>
<dbReference type="OrthoDB" id="408912at2759"/>
<evidence type="ECO:0000313" key="2">
    <source>
        <dbReference type="Proteomes" id="UP000054047"/>
    </source>
</evidence>
<dbReference type="GO" id="GO:1902884">
    <property type="term" value="P:positive regulation of response to oxidative stress"/>
    <property type="evidence" value="ECO:0007669"/>
    <property type="project" value="InterPro"/>
</dbReference>
<dbReference type="InterPro" id="IPR005331">
    <property type="entry name" value="Sulfotransferase"/>
</dbReference>
<dbReference type="PANTHER" id="PTHR22900">
    <property type="entry name" value="PROTEIN CBG14245-RELATED"/>
    <property type="match status" value="1"/>
</dbReference>
<organism evidence="1 2">
    <name type="scientific">Ancylostoma duodenale</name>
    <dbReference type="NCBI Taxonomy" id="51022"/>
    <lineage>
        <taxon>Eukaryota</taxon>
        <taxon>Metazoa</taxon>
        <taxon>Ecdysozoa</taxon>
        <taxon>Nematoda</taxon>
        <taxon>Chromadorea</taxon>
        <taxon>Rhabditida</taxon>
        <taxon>Rhabditina</taxon>
        <taxon>Rhabditomorpha</taxon>
        <taxon>Strongyloidea</taxon>
        <taxon>Ancylostomatidae</taxon>
        <taxon>Ancylostomatinae</taxon>
        <taxon>Ancylostoma</taxon>
    </lineage>
</organism>
<evidence type="ECO:0000313" key="1">
    <source>
        <dbReference type="EMBL" id="KIH62567.1"/>
    </source>
</evidence>
<reference evidence="1 2" key="1">
    <citation type="submission" date="2013-12" db="EMBL/GenBank/DDBJ databases">
        <title>Draft genome of the parsitic nematode Ancylostoma duodenale.</title>
        <authorList>
            <person name="Mitreva M."/>
        </authorList>
    </citation>
    <scope>NUCLEOTIDE SEQUENCE [LARGE SCALE GENOMIC DNA]</scope>
    <source>
        <strain evidence="1 2">Zhejiang</strain>
    </source>
</reference>
<proteinExistence type="predicted"/>
<dbReference type="Pfam" id="PF03567">
    <property type="entry name" value="Sulfotransfer_2"/>
    <property type="match status" value="1"/>
</dbReference>
<dbReference type="EMBL" id="KN729229">
    <property type="protein sequence ID" value="KIH62567.1"/>
    <property type="molecule type" value="Genomic_DNA"/>
</dbReference>
<dbReference type="Proteomes" id="UP000054047">
    <property type="component" value="Unassembled WGS sequence"/>
</dbReference>
<gene>
    <name evidence="1" type="ORF">ANCDUO_07150</name>
</gene>
<dbReference type="InterPro" id="IPR007669">
    <property type="entry name" value="Chst-1-like"/>
</dbReference>
<dbReference type="GO" id="GO:0047756">
    <property type="term" value="F:chondroitin 4-sulfotransferase activity"/>
    <property type="evidence" value="ECO:0007669"/>
    <property type="project" value="InterPro"/>
</dbReference>
<dbReference type="PANTHER" id="PTHR22900:SF5">
    <property type="entry name" value="PROTEIN CBG14245"/>
    <property type="match status" value="1"/>
</dbReference>
<sequence length="234" mass="27404">MHSARSSTLQIVKKYRLATCQIEKVMSTIRDGMFCYLTDSKNFTAHNREISKEHWGNRFCKNRHIRKNLDEIYKELGQETSVFAIVRDPFDRLISGYVDKCIKESQFTKNSCYNCTGNFSCFVGNLHLSLQQRFANKQIKGSFYNDRHFAPQTYCDFRNHFHDYTIIKYAPGKEDSQTAAAIDELLEKAGVPSHEREVVGRELPSETRGRHCILLEELEKFSTSENYCYRMKNY</sequence>
<accession>A0A0C2DJ83</accession>
<protein>
    <recommendedName>
        <fullName evidence="3">Sulfotransferase family protein</fullName>
    </recommendedName>
</protein>
<dbReference type="GO" id="GO:0050650">
    <property type="term" value="P:chondroitin sulfate proteoglycan biosynthetic process"/>
    <property type="evidence" value="ECO:0007669"/>
    <property type="project" value="InterPro"/>
</dbReference>
<evidence type="ECO:0008006" key="3">
    <source>
        <dbReference type="Google" id="ProtNLM"/>
    </source>
</evidence>
<dbReference type="AlphaFoldDB" id="A0A0C2DJ83"/>